<dbReference type="EMBL" id="BAABKN010000005">
    <property type="protein sequence ID" value="GAA4725169.1"/>
    <property type="molecule type" value="Genomic_DNA"/>
</dbReference>
<dbReference type="Proteomes" id="UP001499882">
    <property type="component" value="Unassembled WGS sequence"/>
</dbReference>
<gene>
    <name evidence="3" type="ORF">GCM10023350_04540</name>
</gene>
<evidence type="ECO:0000313" key="3">
    <source>
        <dbReference type="EMBL" id="GAA4725169.1"/>
    </source>
</evidence>
<evidence type="ECO:0000256" key="1">
    <source>
        <dbReference type="SAM" id="MobiDB-lite"/>
    </source>
</evidence>
<organism evidence="3 4">
    <name type="scientific">Nocardioides endophyticus</name>
    <dbReference type="NCBI Taxonomy" id="1353775"/>
    <lineage>
        <taxon>Bacteria</taxon>
        <taxon>Bacillati</taxon>
        <taxon>Actinomycetota</taxon>
        <taxon>Actinomycetes</taxon>
        <taxon>Propionibacteriales</taxon>
        <taxon>Nocardioidaceae</taxon>
        <taxon>Nocardioides</taxon>
    </lineage>
</organism>
<feature type="domain" description="PKD" evidence="2">
    <location>
        <begin position="120"/>
        <end position="164"/>
    </location>
</feature>
<protein>
    <recommendedName>
        <fullName evidence="2">PKD domain-containing protein</fullName>
    </recommendedName>
</protein>
<proteinExistence type="predicted"/>
<dbReference type="PROSITE" id="PS50093">
    <property type="entry name" value="PKD"/>
    <property type="match status" value="1"/>
</dbReference>
<reference evidence="4" key="1">
    <citation type="journal article" date="2019" name="Int. J. Syst. Evol. Microbiol.">
        <title>The Global Catalogue of Microorganisms (GCM) 10K type strain sequencing project: providing services to taxonomists for standard genome sequencing and annotation.</title>
        <authorList>
            <consortium name="The Broad Institute Genomics Platform"/>
            <consortium name="The Broad Institute Genome Sequencing Center for Infectious Disease"/>
            <person name="Wu L."/>
            <person name="Ma J."/>
        </authorList>
    </citation>
    <scope>NUCLEOTIDE SEQUENCE [LARGE SCALE GENOMIC DNA]</scope>
    <source>
        <strain evidence="4">JCM 18532</strain>
    </source>
</reference>
<comment type="caution">
    <text evidence="3">The sequence shown here is derived from an EMBL/GenBank/DDBJ whole genome shotgun (WGS) entry which is preliminary data.</text>
</comment>
<name>A0ABP8YBI3_9ACTN</name>
<keyword evidence="4" id="KW-1185">Reference proteome</keyword>
<sequence length="204" mass="22055">MNTKVVCDGEPTGAADPVGDLPPRDSDLDSMCTQTAITNDVDPFLYCDVPAAAVIADPEPTPALIARAFRRIPLPEAKLVIQPPNGRTLVNLETNFYTEQGEFTRTVTLLGRQVELRIWPASFGWQFGDGEFDQTTSPGAAYPDLEVTHEYLKKGRVSPSVDTTYAAQFRVGGGPWRDVAGTVTIPGTPQQLRVVEARPVLVGG</sequence>
<feature type="region of interest" description="Disordered" evidence="1">
    <location>
        <begin position="1"/>
        <end position="23"/>
    </location>
</feature>
<accession>A0ABP8YBI3</accession>
<dbReference type="InterPro" id="IPR000601">
    <property type="entry name" value="PKD_dom"/>
</dbReference>
<evidence type="ECO:0000259" key="2">
    <source>
        <dbReference type="PROSITE" id="PS50093"/>
    </source>
</evidence>
<evidence type="ECO:0000313" key="4">
    <source>
        <dbReference type="Proteomes" id="UP001499882"/>
    </source>
</evidence>